<dbReference type="Proteomes" id="UP000663499">
    <property type="component" value="Chromosome"/>
</dbReference>
<dbReference type="Gene3D" id="2.30.30.30">
    <property type="match status" value="1"/>
</dbReference>
<dbReference type="InterPro" id="IPR014722">
    <property type="entry name" value="Rib_uL2_dom2"/>
</dbReference>
<evidence type="ECO:0000313" key="4">
    <source>
        <dbReference type="Proteomes" id="UP000663499"/>
    </source>
</evidence>
<proteinExistence type="predicted"/>
<dbReference type="KEGG" id="alka:J0B03_06370"/>
<accession>A0A974XCU1</accession>
<evidence type="ECO:0000256" key="2">
    <source>
        <dbReference type="ARBA" id="ARBA00023274"/>
    </source>
</evidence>
<dbReference type="InterPro" id="IPR041985">
    <property type="entry name" value="Ribosomal_eL14_KOW"/>
</dbReference>
<dbReference type="SUPFAM" id="SSF50104">
    <property type="entry name" value="Translation proteins SH3-like domain"/>
    <property type="match status" value="1"/>
</dbReference>
<dbReference type="InterPro" id="IPR008991">
    <property type="entry name" value="Translation_prot_SH3-like_sf"/>
</dbReference>
<name>A0A974XCU1_9FIRM</name>
<keyword evidence="2" id="KW-0687">Ribonucleoprotein</keyword>
<protein>
    <submittedName>
        <fullName evidence="3">KOW domain-containing RNA-binding protein</fullName>
    </submittedName>
</protein>
<reference evidence="3" key="1">
    <citation type="submission" date="2021-03" db="EMBL/GenBank/DDBJ databases">
        <title>Alkalibacter marinus sp. nov., isolated from tidal flat sediment.</title>
        <authorList>
            <person name="Namirimu T."/>
            <person name="Yang J.-A."/>
            <person name="Yang S.-H."/>
            <person name="Kim Y.-J."/>
            <person name="Kwon K.K."/>
        </authorList>
    </citation>
    <scope>NUCLEOTIDE SEQUENCE</scope>
    <source>
        <strain evidence="3">ES005</strain>
    </source>
</reference>
<dbReference type="EMBL" id="CP071444">
    <property type="protein sequence ID" value="QSX07468.1"/>
    <property type="molecule type" value="Genomic_DNA"/>
</dbReference>
<dbReference type="RefSeq" id="WP_207298812.1">
    <property type="nucleotide sequence ID" value="NZ_CP071444.1"/>
</dbReference>
<dbReference type="GO" id="GO:0005840">
    <property type="term" value="C:ribosome"/>
    <property type="evidence" value="ECO:0007669"/>
    <property type="project" value="UniProtKB-KW"/>
</dbReference>
<organism evidence="3 4">
    <name type="scientific">Alkalibacter rhizosphaerae</name>
    <dbReference type="NCBI Taxonomy" id="2815577"/>
    <lineage>
        <taxon>Bacteria</taxon>
        <taxon>Bacillati</taxon>
        <taxon>Bacillota</taxon>
        <taxon>Clostridia</taxon>
        <taxon>Eubacteriales</taxon>
        <taxon>Eubacteriaceae</taxon>
        <taxon>Alkalibacter</taxon>
    </lineage>
</organism>
<dbReference type="AlphaFoldDB" id="A0A974XCU1"/>
<keyword evidence="4" id="KW-1185">Reference proteome</keyword>
<sequence length="101" mass="11505">MENNEIILGQVVRSIAGRDKGKFMVVVNLLPENMLSLADGDLRRVEKNKAKKVKHVAKTNFVIEEINEKLSKGKKINNAEVRRGLDRYKKDCLIGEQEDVK</sequence>
<evidence type="ECO:0000256" key="1">
    <source>
        <dbReference type="ARBA" id="ARBA00022980"/>
    </source>
</evidence>
<evidence type="ECO:0000313" key="3">
    <source>
        <dbReference type="EMBL" id="QSX07468.1"/>
    </source>
</evidence>
<gene>
    <name evidence="3" type="ORF">J0B03_06370</name>
</gene>
<keyword evidence="1" id="KW-0689">Ribosomal protein</keyword>
<dbReference type="GO" id="GO:1990904">
    <property type="term" value="C:ribonucleoprotein complex"/>
    <property type="evidence" value="ECO:0007669"/>
    <property type="project" value="UniProtKB-KW"/>
</dbReference>
<dbReference type="CDD" id="cd06088">
    <property type="entry name" value="KOW_RPL14"/>
    <property type="match status" value="1"/>
</dbReference>